<organism evidence="7 8">
    <name type="scientific">Methanomethylovorans hollandica (strain DSM 15978 / NBRC 107637 / DMS1)</name>
    <dbReference type="NCBI Taxonomy" id="867904"/>
    <lineage>
        <taxon>Archaea</taxon>
        <taxon>Methanobacteriati</taxon>
        <taxon>Methanobacteriota</taxon>
        <taxon>Stenosarchaea group</taxon>
        <taxon>Methanomicrobia</taxon>
        <taxon>Methanosarcinales</taxon>
        <taxon>Methanosarcinaceae</taxon>
        <taxon>Methanomethylovorans</taxon>
    </lineage>
</organism>
<dbReference type="SUPFAM" id="SSF51730">
    <property type="entry name" value="FAD-linked oxidoreductase"/>
    <property type="match status" value="1"/>
</dbReference>
<dbReference type="GO" id="GO:0004489">
    <property type="term" value="F:methylenetetrahydrofolate reductase [NAD(P)H] activity"/>
    <property type="evidence" value="ECO:0007669"/>
    <property type="project" value="InterPro"/>
</dbReference>
<dbReference type="UniPathway" id="UPA00193"/>
<keyword evidence="4" id="KW-0285">Flavoprotein</keyword>
<sequence length="298" mass="33446">MAVTFREKLQSHRFIVTTEVTPPKGVETSYFLSDAEQLKQYVDAFNVTDNQKAVMRMSPLAVGKLLKDAGHETILQITCRDRNRLALQSDLLGAWALGIRNICVMTGDHTTKGDHPDTKPVYDLDSVQLLDTIRKLKLGYDLSGNSLERSPDFVVGAVSNTDPTQPMQHIKLRKKVSMGVDFIQTQAVYDTKEFACFLEKVKDIDVPIIAGIIPLRSAKMARFMNENIPGIRVPDELITRMEYAKEPVQEGLEIAVQSIRELKNMCRGIHLMPVGQHTHSKEILKMAGLAEGRTQNEQ</sequence>
<name>L0L298_METHD</name>
<dbReference type="EMBL" id="CP003362">
    <property type="protein sequence ID" value="AGB50543.1"/>
    <property type="molecule type" value="Genomic_DNA"/>
</dbReference>
<proteinExistence type="inferred from homology"/>
<dbReference type="GO" id="GO:0005829">
    <property type="term" value="C:cytosol"/>
    <property type="evidence" value="ECO:0007669"/>
    <property type="project" value="TreeGrafter"/>
</dbReference>
<dbReference type="GO" id="GO:0009086">
    <property type="term" value="P:methionine biosynthetic process"/>
    <property type="evidence" value="ECO:0007669"/>
    <property type="project" value="TreeGrafter"/>
</dbReference>
<dbReference type="STRING" id="867904.Metho_2393"/>
<dbReference type="PANTHER" id="PTHR45754">
    <property type="entry name" value="METHYLENETETRAHYDROFOLATE REDUCTASE"/>
    <property type="match status" value="1"/>
</dbReference>
<dbReference type="RefSeq" id="WP_015325708.1">
    <property type="nucleotide sequence ID" value="NC_019977.1"/>
</dbReference>
<reference evidence="8" key="1">
    <citation type="submission" date="2012-02" db="EMBL/GenBank/DDBJ databases">
        <title>Complete sequence of chromosome of Methanomethylovorans hollandica DSM 15978.</title>
        <authorList>
            <person name="Lucas S."/>
            <person name="Copeland A."/>
            <person name="Lapidus A."/>
            <person name="Glavina del Rio T."/>
            <person name="Dalin E."/>
            <person name="Tice H."/>
            <person name="Bruce D."/>
            <person name="Goodwin L."/>
            <person name="Pitluck S."/>
            <person name="Peters L."/>
            <person name="Mikhailova N."/>
            <person name="Held B."/>
            <person name="Kyrpides N."/>
            <person name="Mavromatis K."/>
            <person name="Ivanova N."/>
            <person name="Brettin T."/>
            <person name="Detter J.C."/>
            <person name="Han C."/>
            <person name="Larimer F."/>
            <person name="Land M."/>
            <person name="Hauser L."/>
            <person name="Markowitz V."/>
            <person name="Cheng J.-F."/>
            <person name="Hugenholtz P."/>
            <person name="Woyke T."/>
            <person name="Wu D."/>
            <person name="Spring S."/>
            <person name="Schroeder M."/>
            <person name="Brambilla E."/>
            <person name="Klenk H.-P."/>
            <person name="Eisen J.A."/>
        </authorList>
    </citation>
    <scope>NUCLEOTIDE SEQUENCE [LARGE SCALE GENOMIC DNA]</scope>
    <source>
        <strain evidence="8">DSM 15978 / NBRC 107637 / DMS1</strain>
    </source>
</reference>
<keyword evidence="5" id="KW-0274">FAD</keyword>
<comment type="pathway">
    <text evidence="2">One-carbon metabolism; tetrahydrofolate interconversion.</text>
</comment>
<dbReference type="KEGG" id="mhz:Metho_2393"/>
<evidence type="ECO:0000256" key="1">
    <source>
        <dbReference type="ARBA" id="ARBA00001974"/>
    </source>
</evidence>
<evidence type="ECO:0000256" key="5">
    <source>
        <dbReference type="ARBA" id="ARBA00022827"/>
    </source>
</evidence>
<evidence type="ECO:0000256" key="4">
    <source>
        <dbReference type="ARBA" id="ARBA00022630"/>
    </source>
</evidence>
<dbReference type="InterPro" id="IPR003171">
    <property type="entry name" value="Mehydrof_redctse-like"/>
</dbReference>
<dbReference type="GeneID" id="14408471"/>
<keyword evidence="8" id="KW-1185">Reference proteome</keyword>
<protein>
    <submittedName>
        <fullName evidence="7">5,10-methylenetetrahydrofolate reductase</fullName>
    </submittedName>
</protein>
<gene>
    <name evidence="7" type="ordered locus">Metho_2393</name>
</gene>
<dbReference type="AlphaFoldDB" id="L0L298"/>
<evidence type="ECO:0000256" key="6">
    <source>
        <dbReference type="ARBA" id="ARBA00023002"/>
    </source>
</evidence>
<dbReference type="Proteomes" id="UP000010866">
    <property type="component" value="Chromosome"/>
</dbReference>
<dbReference type="OrthoDB" id="146284at2157"/>
<dbReference type="InterPro" id="IPR029041">
    <property type="entry name" value="FAD-linked_oxidoreductase-like"/>
</dbReference>
<dbReference type="PANTHER" id="PTHR45754:SF3">
    <property type="entry name" value="METHYLENETETRAHYDROFOLATE REDUCTASE (NADPH)"/>
    <property type="match status" value="1"/>
</dbReference>
<dbReference type="GO" id="GO:0035999">
    <property type="term" value="P:tetrahydrofolate interconversion"/>
    <property type="evidence" value="ECO:0007669"/>
    <property type="project" value="UniProtKB-UniPathway"/>
</dbReference>
<comment type="similarity">
    <text evidence="3">Belongs to the methylenetetrahydrofolate reductase family.</text>
</comment>
<dbReference type="HOGENOM" id="CLU_057297_2_0_2"/>
<accession>L0L298</accession>
<comment type="cofactor">
    <cofactor evidence="1">
        <name>FAD</name>
        <dbReference type="ChEBI" id="CHEBI:57692"/>
    </cofactor>
</comment>
<evidence type="ECO:0000256" key="2">
    <source>
        <dbReference type="ARBA" id="ARBA00004777"/>
    </source>
</evidence>
<keyword evidence="6" id="KW-0560">Oxidoreductase</keyword>
<dbReference type="Gene3D" id="3.20.20.220">
    <property type="match status" value="1"/>
</dbReference>
<dbReference type="GO" id="GO:0071949">
    <property type="term" value="F:FAD binding"/>
    <property type="evidence" value="ECO:0007669"/>
    <property type="project" value="TreeGrafter"/>
</dbReference>
<dbReference type="Pfam" id="PF02219">
    <property type="entry name" value="MTHFR"/>
    <property type="match status" value="1"/>
</dbReference>
<dbReference type="CDD" id="cd00537">
    <property type="entry name" value="MTHFR"/>
    <property type="match status" value="1"/>
</dbReference>
<evidence type="ECO:0000313" key="8">
    <source>
        <dbReference type="Proteomes" id="UP000010866"/>
    </source>
</evidence>
<evidence type="ECO:0000256" key="3">
    <source>
        <dbReference type="ARBA" id="ARBA00006743"/>
    </source>
</evidence>
<evidence type="ECO:0000313" key="7">
    <source>
        <dbReference type="EMBL" id="AGB50543.1"/>
    </source>
</evidence>